<evidence type="ECO:0000313" key="7">
    <source>
        <dbReference type="Proteomes" id="UP000431744"/>
    </source>
</evidence>
<dbReference type="GO" id="GO:0043190">
    <property type="term" value="C:ATP-binding cassette (ABC) transporter complex"/>
    <property type="evidence" value="ECO:0007669"/>
    <property type="project" value="InterPro"/>
</dbReference>
<dbReference type="Gene3D" id="3.90.76.10">
    <property type="entry name" value="Dipeptide-binding Protein, Domain 1"/>
    <property type="match status" value="1"/>
</dbReference>
<dbReference type="GO" id="GO:0015833">
    <property type="term" value="P:peptide transport"/>
    <property type="evidence" value="ECO:0007669"/>
    <property type="project" value="TreeGrafter"/>
</dbReference>
<dbReference type="PROSITE" id="PS51257">
    <property type="entry name" value="PROKAR_LIPOPROTEIN"/>
    <property type="match status" value="1"/>
</dbReference>
<dbReference type="Pfam" id="PF00496">
    <property type="entry name" value="SBP_bac_5"/>
    <property type="match status" value="1"/>
</dbReference>
<dbReference type="InterPro" id="IPR030678">
    <property type="entry name" value="Peptide/Ni-bd"/>
</dbReference>
<dbReference type="RefSeq" id="WP_158028245.1">
    <property type="nucleotide sequence ID" value="NZ_BMHG01000001.1"/>
</dbReference>
<dbReference type="SUPFAM" id="SSF53850">
    <property type="entry name" value="Periplasmic binding protein-like II"/>
    <property type="match status" value="1"/>
</dbReference>
<dbReference type="GO" id="GO:1904680">
    <property type="term" value="F:peptide transmembrane transporter activity"/>
    <property type="evidence" value="ECO:0007669"/>
    <property type="project" value="TreeGrafter"/>
</dbReference>
<dbReference type="OrthoDB" id="9764591at2"/>
<evidence type="ECO:0000256" key="4">
    <source>
        <dbReference type="SAM" id="SignalP"/>
    </source>
</evidence>
<dbReference type="InterPro" id="IPR039424">
    <property type="entry name" value="SBP_5"/>
</dbReference>
<dbReference type="Proteomes" id="UP000431744">
    <property type="component" value="Unassembled WGS sequence"/>
</dbReference>
<protein>
    <recommendedName>
        <fullName evidence="5">Solute-binding protein family 5 domain-containing protein</fullName>
    </recommendedName>
</protein>
<organism evidence="6 7">
    <name type="scientific">Pseudoclavibacter endophyticus</name>
    <dbReference type="NCBI Taxonomy" id="1778590"/>
    <lineage>
        <taxon>Bacteria</taxon>
        <taxon>Bacillati</taxon>
        <taxon>Actinomycetota</taxon>
        <taxon>Actinomycetes</taxon>
        <taxon>Micrococcales</taxon>
        <taxon>Microbacteriaceae</taxon>
        <taxon>Pseudoclavibacter</taxon>
    </lineage>
</organism>
<sequence>MLKRKHSIFSAIAAGAAAVMALTACAGGAGNAAGGERVYVQAISADPESLNPQLTNGAAVTALAAPILEPLVGQTGDFEIVPLLADSWEFSDDGLDLTLHLHEGVTWHDGEPFTAEDVKFNFDEIMPLNTYGPAMTDKITETEVVDEHTVVVHMSEQYGPMMQTLSLMVLLPEHVYEGTDYITNPANTEPIGTGPLVFESFQSGRELVYVKNENYWGGEVQVDRAIFPIMPDPNTRTLALISGEIDSAEVDASQMDQIEQNPNLVHLEDGFVPQSMVLEMNAQNEYLSTPEVRSALFAAIDRQQISDVAIGGLGEPTEGFLPDSLSWAVSPEVNFSEDFPRDIDAINTALDEAGYPVGPDGTRFTLNLTYITELADTALAAEQLVSMLGEVGIGVSLQSVTSPVFTDQVYTQSDFDIALLRTTVSADPSLGVARWYTCNPDKMAARNPSGICDPEIDAAAAGALSTIDEAERGQHLQTMQVRAKELMFFAPLAWTHAGFPTVNTERWSGLEDRPKGSVVDFTQIEWVG</sequence>
<proteinExistence type="inferred from homology"/>
<dbReference type="GO" id="GO:0042597">
    <property type="term" value="C:periplasmic space"/>
    <property type="evidence" value="ECO:0007669"/>
    <property type="project" value="UniProtKB-ARBA"/>
</dbReference>
<keyword evidence="2" id="KW-0813">Transport</keyword>
<keyword evidence="3 4" id="KW-0732">Signal</keyword>
<evidence type="ECO:0000313" key="6">
    <source>
        <dbReference type="EMBL" id="KAB1649655.1"/>
    </source>
</evidence>
<name>A0A6H9WSH5_9MICO</name>
<feature type="chain" id="PRO_5026122122" description="Solute-binding protein family 5 domain-containing protein" evidence="4">
    <location>
        <begin position="27"/>
        <end position="528"/>
    </location>
</feature>
<dbReference type="PIRSF" id="PIRSF002741">
    <property type="entry name" value="MppA"/>
    <property type="match status" value="1"/>
</dbReference>
<comment type="caution">
    <text evidence="6">The sequence shown here is derived from an EMBL/GenBank/DDBJ whole genome shotgun (WGS) entry which is preliminary data.</text>
</comment>
<accession>A0A6H9WSH5</accession>
<dbReference type="PANTHER" id="PTHR30290">
    <property type="entry name" value="PERIPLASMIC BINDING COMPONENT OF ABC TRANSPORTER"/>
    <property type="match status" value="1"/>
</dbReference>
<dbReference type="PANTHER" id="PTHR30290:SF9">
    <property type="entry name" value="OLIGOPEPTIDE-BINDING PROTEIN APPA"/>
    <property type="match status" value="1"/>
</dbReference>
<dbReference type="EMBL" id="WBJY01000001">
    <property type="protein sequence ID" value="KAB1649655.1"/>
    <property type="molecule type" value="Genomic_DNA"/>
</dbReference>
<dbReference type="InterPro" id="IPR000914">
    <property type="entry name" value="SBP_5_dom"/>
</dbReference>
<dbReference type="Gene3D" id="3.10.105.10">
    <property type="entry name" value="Dipeptide-binding Protein, Domain 3"/>
    <property type="match status" value="1"/>
</dbReference>
<keyword evidence="7" id="KW-1185">Reference proteome</keyword>
<evidence type="ECO:0000256" key="3">
    <source>
        <dbReference type="ARBA" id="ARBA00022729"/>
    </source>
</evidence>
<dbReference type="Gene3D" id="3.40.190.10">
    <property type="entry name" value="Periplasmic binding protein-like II"/>
    <property type="match status" value="1"/>
</dbReference>
<evidence type="ECO:0000256" key="2">
    <source>
        <dbReference type="ARBA" id="ARBA00022448"/>
    </source>
</evidence>
<evidence type="ECO:0000259" key="5">
    <source>
        <dbReference type="Pfam" id="PF00496"/>
    </source>
</evidence>
<evidence type="ECO:0000256" key="1">
    <source>
        <dbReference type="ARBA" id="ARBA00005695"/>
    </source>
</evidence>
<reference evidence="6 7" key="1">
    <citation type="submission" date="2019-09" db="EMBL/GenBank/DDBJ databases">
        <title>Phylogeny of genus Pseudoclavibacter and closely related genus.</title>
        <authorList>
            <person name="Li Y."/>
        </authorList>
    </citation>
    <scope>NUCLEOTIDE SEQUENCE [LARGE SCALE GENOMIC DNA]</scope>
    <source>
        <strain evidence="6 7">EGI 60007</strain>
    </source>
</reference>
<comment type="similarity">
    <text evidence="1">Belongs to the bacterial solute-binding protein 5 family.</text>
</comment>
<dbReference type="AlphaFoldDB" id="A0A6H9WSH5"/>
<gene>
    <name evidence="6" type="ORF">F8O04_05270</name>
</gene>
<feature type="domain" description="Solute-binding protein family 5" evidence="5">
    <location>
        <begin position="79"/>
        <end position="440"/>
    </location>
</feature>
<feature type="signal peptide" evidence="4">
    <location>
        <begin position="1"/>
        <end position="26"/>
    </location>
</feature>